<gene>
    <name evidence="2" type="ORF">S03H2_06517</name>
</gene>
<accession>X1EEX8</accession>
<proteinExistence type="predicted"/>
<feature type="non-terminal residue" evidence="2">
    <location>
        <position position="316"/>
    </location>
</feature>
<dbReference type="PROSITE" id="PS00198">
    <property type="entry name" value="4FE4S_FER_1"/>
    <property type="match status" value="1"/>
</dbReference>
<comment type="caution">
    <text evidence="2">The sequence shown here is derived from an EMBL/GenBank/DDBJ whole genome shotgun (WGS) entry which is preliminary data.</text>
</comment>
<evidence type="ECO:0000259" key="1">
    <source>
        <dbReference type="PROSITE" id="PS51379"/>
    </source>
</evidence>
<feature type="domain" description="4Fe-4S ferredoxin-type" evidence="1">
    <location>
        <begin position="279"/>
        <end position="310"/>
    </location>
</feature>
<dbReference type="InterPro" id="IPR028894">
    <property type="entry name" value="RDH_dom"/>
</dbReference>
<dbReference type="InterPro" id="IPR017896">
    <property type="entry name" value="4Fe4S_Fe-S-bd"/>
</dbReference>
<dbReference type="PROSITE" id="PS51379">
    <property type="entry name" value="4FE4S_FER_2"/>
    <property type="match status" value="1"/>
</dbReference>
<dbReference type="EMBL" id="BARU01002871">
    <property type="protein sequence ID" value="GAH18895.1"/>
    <property type="molecule type" value="Genomic_DNA"/>
</dbReference>
<protein>
    <submittedName>
        <fullName evidence="2">Putative reductive dehalogenase (RdhA)</fullName>
    </submittedName>
</protein>
<dbReference type="PANTHER" id="PTHR42827">
    <property type="entry name" value="IRON-SULFUR CLUSTER-BINDING PROTEIN-RELATED"/>
    <property type="match status" value="1"/>
</dbReference>
<dbReference type="Pfam" id="PF13486">
    <property type="entry name" value="Dehalogenase"/>
    <property type="match status" value="1"/>
</dbReference>
<sequence length="316" mass="35693">MMINKPYEIDDINYQRFDEKNHMIFRSMWDKSLPTYRQMFFTNIEKHIKSNKDGYTRFDFAFVKAAWTVYKKFPFAFAWKGDSLHLGDFYGTNWTKPKFQIENLTDFTHKVKKAAKFYGASLVGITDVDERWIYRTGFNMQGLSSKKMQKGGIRAGEKEDSILKSAIELPDGIKNAIVMAIEMNPEAISTAPLQPAAAAAANAYSRMAFTLSCVGEFIRNLGYQAVQCGNDTALSIPLAVDAGLGALGRLGLLITPEYGPRVRICKVFTDLPLESDQSNNEFINKVNETCKNCFKCAEECENQAITTDKEPTFFQG</sequence>
<evidence type="ECO:0000313" key="2">
    <source>
        <dbReference type="EMBL" id="GAH18895.1"/>
    </source>
</evidence>
<reference evidence="2" key="1">
    <citation type="journal article" date="2014" name="Front. Microbiol.">
        <title>High frequency of phylogenetically diverse reductive dehalogenase-homologous genes in deep subseafloor sedimentary metagenomes.</title>
        <authorList>
            <person name="Kawai M."/>
            <person name="Futagami T."/>
            <person name="Toyoda A."/>
            <person name="Takaki Y."/>
            <person name="Nishi S."/>
            <person name="Hori S."/>
            <person name="Arai W."/>
            <person name="Tsubouchi T."/>
            <person name="Morono Y."/>
            <person name="Uchiyama I."/>
            <person name="Ito T."/>
            <person name="Fujiyama A."/>
            <person name="Inagaki F."/>
            <person name="Takami H."/>
        </authorList>
    </citation>
    <scope>NUCLEOTIDE SEQUENCE</scope>
    <source>
        <strain evidence="2">Expedition CK06-06</strain>
    </source>
</reference>
<dbReference type="PANTHER" id="PTHR42827:SF1">
    <property type="entry name" value="IRON-SULFUR CLUSTER-BINDING PROTEIN"/>
    <property type="match status" value="1"/>
</dbReference>
<organism evidence="2">
    <name type="scientific">marine sediment metagenome</name>
    <dbReference type="NCBI Taxonomy" id="412755"/>
    <lineage>
        <taxon>unclassified sequences</taxon>
        <taxon>metagenomes</taxon>
        <taxon>ecological metagenomes</taxon>
    </lineage>
</organism>
<dbReference type="InterPro" id="IPR017900">
    <property type="entry name" value="4Fe4S_Fe_S_CS"/>
</dbReference>
<name>X1EEX8_9ZZZZ</name>
<dbReference type="AlphaFoldDB" id="X1EEX8"/>